<dbReference type="Pfam" id="PF00078">
    <property type="entry name" value="RVT_1"/>
    <property type="match status" value="1"/>
</dbReference>
<dbReference type="PROSITE" id="PS50878">
    <property type="entry name" value="RT_POL"/>
    <property type="match status" value="1"/>
</dbReference>
<keyword evidence="3" id="KW-1185">Reference proteome</keyword>
<gene>
    <name evidence="4" type="primary">LOC121230487</name>
</gene>
<evidence type="ECO:0000313" key="4">
    <source>
        <dbReference type="RefSeq" id="XP_040971314.1"/>
    </source>
</evidence>
<name>A0ABM3BW92_GOSHI</name>
<evidence type="ECO:0000259" key="2">
    <source>
        <dbReference type="PROSITE" id="PS50878"/>
    </source>
</evidence>
<dbReference type="RefSeq" id="XP_040971314.1">
    <property type="nucleotide sequence ID" value="XM_041115380.1"/>
</dbReference>
<feature type="compositionally biased region" description="Acidic residues" evidence="1">
    <location>
        <begin position="332"/>
        <end position="349"/>
    </location>
</feature>
<organism evidence="3 4">
    <name type="scientific">Gossypium hirsutum</name>
    <name type="common">Upland cotton</name>
    <name type="synonym">Gossypium mexicanum</name>
    <dbReference type="NCBI Taxonomy" id="3635"/>
    <lineage>
        <taxon>Eukaryota</taxon>
        <taxon>Viridiplantae</taxon>
        <taxon>Streptophyta</taxon>
        <taxon>Embryophyta</taxon>
        <taxon>Tracheophyta</taxon>
        <taxon>Spermatophyta</taxon>
        <taxon>Magnoliopsida</taxon>
        <taxon>eudicotyledons</taxon>
        <taxon>Gunneridae</taxon>
        <taxon>Pentapetalae</taxon>
        <taxon>rosids</taxon>
        <taxon>malvids</taxon>
        <taxon>Malvales</taxon>
        <taxon>Malvaceae</taxon>
        <taxon>Malvoideae</taxon>
        <taxon>Gossypium</taxon>
    </lineage>
</organism>
<proteinExistence type="predicted"/>
<dbReference type="Proteomes" id="UP000818029">
    <property type="component" value="Chromosome A06"/>
</dbReference>
<feature type="domain" description="Reverse transcriptase" evidence="2">
    <location>
        <begin position="1"/>
        <end position="160"/>
    </location>
</feature>
<reference evidence="3" key="1">
    <citation type="journal article" date="2020" name="Nat. Genet.">
        <title>Genomic diversifications of five Gossypium allopolyploid species and their impact on cotton improvement.</title>
        <authorList>
            <person name="Chen Z.J."/>
            <person name="Sreedasyam A."/>
            <person name="Ando A."/>
            <person name="Song Q."/>
            <person name="De Santiago L.M."/>
            <person name="Hulse-Kemp A.M."/>
            <person name="Ding M."/>
            <person name="Ye W."/>
            <person name="Kirkbride R.C."/>
            <person name="Jenkins J."/>
            <person name="Plott C."/>
            <person name="Lovell J."/>
            <person name="Lin Y.M."/>
            <person name="Vaughn R."/>
            <person name="Liu B."/>
            <person name="Simpson S."/>
            <person name="Scheffler B.E."/>
            <person name="Wen L."/>
            <person name="Saski C.A."/>
            <person name="Grover C.E."/>
            <person name="Hu G."/>
            <person name="Conover J.L."/>
            <person name="Carlson J.W."/>
            <person name="Shu S."/>
            <person name="Boston L.B."/>
            <person name="Williams M."/>
            <person name="Peterson D.G."/>
            <person name="McGee K."/>
            <person name="Jones D.C."/>
            <person name="Wendel J.F."/>
            <person name="Stelly D.M."/>
            <person name="Grimwood J."/>
            <person name="Schmutz J."/>
        </authorList>
    </citation>
    <scope>NUCLEOTIDE SEQUENCE [LARGE SCALE GENOMIC DNA]</scope>
    <source>
        <strain evidence="3">cv. TM-1</strain>
    </source>
</reference>
<sequence>MGFDQKWVDAIMECVTSVSYSVAINGQIGEKFFPSRGLRQGDPLSQFLFLVCGEGLSSLLRLAMNGSLLKEVKVCRRGPQISHLLFVDDCILFGDATSRGASLFKEILCEYKACSGQSVNFEKSTLFFSTNTSEDDRRLVVNLLGVRSSNDLKRYLGLPNMVGRRKKESFQNLKDRLMIIGVTELGSLPSLTWKSIWVAKGLLQKGMCWRVDRGDKISIWEDSWIQGIDIIDRQNVPYNGELQLVSDLTDNTNRKWKTDLINSTFRGDITQKILLIPLADTVHKDIQVWKGESDFETVIMKSDPGRNTRNQSSYLFKPSAAASLIRAKEDGLDVDDGGEEDDEDGDGDE</sequence>
<dbReference type="GeneID" id="121230487"/>
<dbReference type="PANTHER" id="PTHR46890">
    <property type="entry name" value="NON-LTR RETROLELEMENT REVERSE TRANSCRIPTASE-LIKE PROTEIN-RELATED"/>
    <property type="match status" value="1"/>
</dbReference>
<reference evidence="4" key="2">
    <citation type="submission" date="2025-08" db="UniProtKB">
        <authorList>
            <consortium name="RefSeq"/>
        </authorList>
    </citation>
    <scope>IDENTIFICATION</scope>
</reference>
<dbReference type="PANTHER" id="PTHR46890:SF48">
    <property type="entry name" value="RNA-DIRECTED DNA POLYMERASE"/>
    <property type="match status" value="1"/>
</dbReference>
<evidence type="ECO:0000313" key="3">
    <source>
        <dbReference type="Proteomes" id="UP000818029"/>
    </source>
</evidence>
<accession>A0ABM3BW92</accession>
<dbReference type="InterPro" id="IPR000477">
    <property type="entry name" value="RT_dom"/>
</dbReference>
<feature type="region of interest" description="Disordered" evidence="1">
    <location>
        <begin position="327"/>
        <end position="349"/>
    </location>
</feature>
<protein>
    <recommendedName>
        <fullName evidence="2">Reverse transcriptase domain-containing protein</fullName>
    </recommendedName>
</protein>
<dbReference type="InterPro" id="IPR052343">
    <property type="entry name" value="Retrotransposon-Effector_Assoc"/>
</dbReference>
<evidence type="ECO:0000256" key="1">
    <source>
        <dbReference type="SAM" id="MobiDB-lite"/>
    </source>
</evidence>